<evidence type="ECO:0000256" key="3">
    <source>
        <dbReference type="ARBA" id="ARBA00022630"/>
    </source>
</evidence>
<dbReference type="Proteomes" id="UP000809829">
    <property type="component" value="Unassembled WGS sequence"/>
</dbReference>
<evidence type="ECO:0000313" key="7">
    <source>
        <dbReference type="Proteomes" id="UP000809829"/>
    </source>
</evidence>
<dbReference type="InterPro" id="IPR036188">
    <property type="entry name" value="FAD/NAD-bd_sf"/>
</dbReference>
<feature type="domain" description="FAD/NAD(P)-binding" evidence="5">
    <location>
        <begin position="6"/>
        <end position="286"/>
    </location>
</feature>
<keyword evidence="7" id="KW-1185">Reference proteome</keyword>
<dbReference type="InterPro" id="IPR050097">
    <property type="entry name" value="Ferredoxin-NADP_redctase_2"/>
</dbReference>
<dbReference type="SUPFAM" id="SSF51905">
    <property type="entry name" value="FAD/NAD(P)-binding domain"/>
    <property type="match status" value="1"/>
</dbReference>
<keyword evidence="4" id="KW-0560">Oxidoreductase</keyword>
<dbReference type="Pfam" id="PF07992">
    <property type="entry name" value="Pyr_redox_2"/>
    <property type="match status" value="1"/>
</dbReference>
<protein>
    <submittedName>
        <fullName evidence="6">Thioredoxin reductase</fullName>
    </submittedName>
</protein>
<dbReference type="InterPro" id="IPR023753">
    <property type="entry name" value="FAD/NAD-binding_dom"/>
</dbReference>
<keyword evidence="3" id="KW-0285">Flavoprotein</keyword>
<evidence type="ECO:0000259" key="5">
    <source>
        <dbReference type="Pfam" id="PF07992"/>
    </source>
</evidence>
<proteinExistence type="predicted"/>
<dbReference type="PRINTS" id="PR00368">
    <property type="entry name" value="FADPNR"/>
</dbReference>
<dbReference type="Gene3D" id="3.50.50.60">
    <property type="entry name" value="FAD/NAD(P)-binding domain"/>
    <property type="match status" value="2"/>
</dbReference>
<evidence type="ECO:0000256" key="1">
    <source>
        <dbReference type="ARBA" id="ARBA00001974"/>
    </source>
</evidence>
<dbReference type="PANTHER" id="PTHR48105">
    <property type="entry name" value="THIOREDOXIN REDUCTASE 1-RELATED-RELATED"/>
    <property type="match status" value="1"/>
</dbReference>
<gene>
    <name evidence="6" type="ORF">JOC83_001822</name>
</gene>
<comment type="cofactor">
    <cofactor evidence="1">
        <name>FAD</name>
        <dbReference type="ChEBI" id="CHEBI:57692"/>
    </cofactor>
</comment>
<reference evidence="6 7" key="1">
    <citation type="submission" date="2021-01" db="EMBL/GenBank/DDBJ databases">
        <title>Genomic Encyclopedia of Type Strains, Phase IV (KMG-IV): sequencing the most valuable type-strain genomes for metagenomic binning, comparative biology and taxonomic classification.</title>
        <authorList>
            <person name="Goeker M."/>
        </authorList>
    </citation>
    <scope>NUCLEOTIDE SEQUENCE [LARGE SCALE GENOMIC DNA]</scope>
    <source>
        <strain evidence="6 7">DSM 104297</strain>
    </source>
</reference>
<evidence type="ECO:0000256" key="4">
    <source>
        <dbReference type="ARBA" id="ARBA00023002"/>
    </source>
</evidence>
<name>A0ABS2QU30_9BACI</name>
<organism evidence="6 7">
    <name type="scientific">Priestia iocasae</name>
    <dbReference type="NCBI Taxonomy" id="2291674"/>
    <lineage>
        <taxon>Bacteria</taxon>
        <taxon>Bacillati</taxon>
        <taxon>Bacillota</taxon>
        <taxon>Bacilli</taxon>
        <taxon>Bacillales</taxon>
        <taxon>Bacillaceae</taxon>
        <taxon>Priestia</taxon>
    </lineage>
</organism>
<evidence type="ECO:0000256" key="2">
    <source>
        <dbReference type="ARBA" id="ARBA00011738"/>
    </source>
</evidence>
<comment type="subunit">
    <text evidence="2">Homodimer.</text>
</comment>
<accession>A0ABS2QU30</accession>
<sequence length="301" mass="33037">MKSAECIIIGGGIAGLQAAIQLGRYERSVIVLDSEQGRSTICKSYRNLLGWPDGVSGSFLRETGRKHAEGYGVQFKNEKVMSLIKENDQIQVLTESGNTYAGKTVLLATGVMDYIPFIKNVQSCLGESIYVCPDCDGYEVVNKRAIIVGNGKAGASLSLTLTYWTDDVVYVNHEGEELDANMLEKLHHSNVQYVRQEVKEIMLNDAGLFSGVILQNDQVLNGDRGFLGFGRKGVHNELAKQLGVQLMENGHIEVNARTKETSVENVWAAGDITGHSEQVTIAMGDGTQAAIWMHKRLLETR</sequence>
<evidence type="ECO:0000313" key="6">
    <source>
        <dbReference type="EMBL" id="MBM7702975.1"/>
    </source>
</evidence>
<dbReference type="RefSeq" id="WP_205186400.1">
    <property type="nucleotide sequence ID" value="NZ_JAFBFC010000003.1"/>
</dbReference>
<dbReference type="PRINTS" id="PR00469">
    <property type="entry name" value="PNDRDTASEII"/>
</dbReference>
<dbReference type="EMBL" id="JAFBFC010000003">
    <property type="protein sequence ID" value="MBM7702975.1"/>
    <property type="molecule type" value="Genomic_DNA"/>
</dbReference>
<comment type="caution">
    <text evidence="6">The sequence shown here is derived from an EMBL/GenBank/DDBJ whole genome shotgun (WGS) entry which is preliminary data.</text>
</comment>